<dbReference type="PANTHER" id="PTHR10612">
    <property type="entry name" value="APOLIPOPROTEIN D"/>
    <property type="match status" value="1"/>
</dbReference>
<dbReference type="PRINTS" id="PR01171">
    <property type="entry name" value="BCTLIPOCALIN"/>
</dbReference>
<dbReference type="STRING" id="1913578.LPB140_00925"/>
<organism evidence="3 4">
    <name type="scientific">Sphingorhabdus lutea</name>
    <dbReference type="NCBI Taxonomy" id="1913578"/>
    <lineage>
        <taxon>Bacteria</taxon>
        <taxon>Pseudomonadati</taxon>
        <taxon>Pseudomonadota</taxon>
        <taxon>Alphaproteobacteria</taxon>
        <taxon>Sphingomonadales</taxon>
        <taxon>Sphingomonadaceae</taxon>
        <taxon>Sphingorhabdus</taxon>
    </lineage>
</organism>
<proteinExistence type="predicted"/>
<name>A0A1L3J914_9SPHN</name>
<dbReference type="SUPFAM" id="SSF50814">
    <property type="entry name" value="Lipocalins"/>
    <property type="match status" value="1"/>
</dbReference>
<dbReference type="PROSITE" id="PS51257">
    <property type="entry name" value="PROKAR_LIPOPROTEIN"/>
    <property type="match status" value="1"/>
</dbReference>
<dbReference type="Gene3D" id="2.40.128.20">
    <property type="match status" value="1"/>
</dbReference>
<keyword evidence="4" id="KW-1185">Reference proteome</keyword>
<dbReference type="Pfam" id="PF08212">
    <property type="entry name" value="Lipocalin_2"/>
    <property type="match status" value="1"/>
</dbReference>
<dbReference type="Proteomes" id="UP000242561">
    <property type="component" value="Chromosome"/>
</dbReference>
<evidence type="ECO:0000259" key="2">
    <source>
        <dbReference type="Pfam" id="PF08212"/>
    </source>
</evidence>
<feature type="domain" description="Lipocalin/cytosolic fatty-acid binding" evidence="2">
    <location>
        <begin position="46"/>
        <end position="186"/>
    </location>
</feature>
<dbReference type="InterPro" id="IPR047202">
    <property type="entry name" value="Lipocalin_Blc-like_dom"/>
</dbReference>
<accession>A0A1L3J914</accession>
<dbReference type="InterPro" id="IPR002446">
    <property type="entry name" value="Lipocalin_bac"/>
</dbReference>
<dbReference type="EMBL" id="CP018154">
    <property type="protein sequence ID" value="APG61636.1"/>
    <property type="molecule type" value="Genomic_DNA"/>
</dbReference>
<evidence type="ECO:0000256" key="1">
    <source>
        <dbReference type="SAM" id="SignalP"/>
    </source>
</evidence>
<dbReference type="InterPro" id="IPR000566">
    <property type="entry name" value="Lipocln_cytosolic_FA-bd_dom"/>
</dbReference>
<dbReference type="GO" id="GO:0006950">
    <property type="term" value="P:response to stress"/>
    <property type="evidence" value="ECO:0007669"/>
    <property type="project" value="UniProtKB-ARBA"/>
</dbReference>
<dbReference type="CDD" id="cd19438">
    <property type="entry name" value="lipocalin_Blc-like"/>
    <property type="match status" value="1"/>
</dbReference>
<dbReference type="PANTHER" id="PTHR10612:SF34">
    <property type="entry name" value="APOLIPOPROTEIN D"/>
    <property type="match status" value="1"/>
</dbReference>
<dbReference type="KEGG" id="sphl:LPB140_00925"/>
<protein>
    <recommendedName>
        <fullName evidence="2">Lipocalin/cytosolic fatty-acid binding domain-containing protein</fullName>
    </recommendedName>
</protein>
<keyword evidence="1" id="KW-0732">Signal</keyword>
<reference evidence="3 4" key="1">
    <citation type="submission" date="2016-11" db="EMBL/GenBank/DDBJ databases">
        <title>Sphingorhabdus sp. LPB0140, isolated from marine environment.</title>
        <authorList>
            <person name="Kim E."/>
            <person name="Yi H."/>
        </authorList>
    </citation>
    <scope>NUCLEOTIDE SEQUENCE [LARGE SCALE GENOMIC DNA]</scope>
    <source>
        <strain evidence="3 4">LPB0140</strain>
    </source>
</reference>
<feature type="chain" id="PRO_5013381024" description="Lipocalin/cytosolic fatty-acid binding domain-containing protein" evidence="1">
    <location>
        <begin position="32"/>
        <end position="401"/>
    </location>
</feature>
<dbReference type="InterPro" id="IPR012674">
    <property type="entry name" value="Calycin"/>
</dbReference>
<gene>
    <name evidence="3" type="ORF">LPB140_00925</name>
</gene>
<feature type="signal peptide" evidence="1">
    <location>
        <begin position="1"/>
        <end position="31"/>
    </location>
</feature>
<sequence>MMMKNIFSRRPLAIYIAAMAALSLTACVGRAGPVGNANVPQPAKSVQLDLYLGKWYEMARYEAPFQKGCDGVTADYSMRDDGKIDVVNRCIKDGKTSTAKGKAKLVDDGNEHIKGAKLKVSFFGPFYGDYWVLDRADDYSWSIVGEPSGRYLWMLTRQANPPAAMRKIIENRVRQMGYDWSLVRQTSHAKMDISDQTVFWQNLQKLCGQKLSGKLLSDEAADADFVGKKMTMHVEKCTDEEVRVPFHVETSPGKWDKSRTWVFTRTHKGVQLKHDHRHDDGTPDAVTNYGGMSKYNMEEMAAEQDKGQENNPNNMAWLHFPVDGESIANFRANGLDKSVTNIWSVGINLNALKPMEQASGPADGDAAKLNAYDAAGNPLPIFTYRLLRTGENARWFEVGFR</sequence>
<evidence type="ECO:0000313" key="3">
    <source>
        <dbReference type="EMBL" id="APG61636.1"/>
    </source>
</evidence>
<evidence type="ECO:0000313" key="4">
    <source>
        <dbReference type="Proteomes" id="UP000242561"/>
    </source>
</evidence>
<dbReference type="AlphaFoldDB" id="A0A1L3J914"/>